<dbReference type="EMBL" id="FMBI01000030">
    <property type="protein sequence ID" value="SCC37446.1"/>
    <property type="molecule type" value="Genomic_DNA"/>
</dbReference>
<proteinExistence type="predicted"/>
<name>A0A1C4E1F7_BACTU</name>
<organism evidence="1 2">
    <name type="scientific">Bacillus thuringiensis</name>
    <dbReference type="NCBI Taxonomy" id="1428"/>
    <lineage>
        <taxon>Bacteria</taxon>
        <taxon>Bacillati</taxon>
        <taxon>Bacillota</taxon>
        <taxon>Bacilli</taxon>
        <taxon>Bacillales</taxon>
        <taxon>Bacillaceae</taxon>
        <taxon>Bacillus</taxon>
        <taxon>Bacillus cereus group</taxon>
    </lineage>
</organism>
<sequence length="132" mass="14688">MRFKKTTTLTPSSIDPRLQRIIAQSQREVEIRTVNTDAVKDVSVIAKVKDIDEWTKIPGVHQTNPISSAPDKSSQIVTAKVSVNELEAIRHSPTVISLKAAQSVQPSLKKQLKRTEEIVVMSDDLLSNMEKV</sequence>
<dbReference type="Proteomes" id="UP000195991">
    <property type="component" value="Unassembled WGS sequence"/>
</dbReference>
<dbReference type="RefSeq" id="WP_256933033.1">
    <property type="nucleotide sequence ID" value="NZ_FMBI01000030.1"/>
</dbReference>
<gene>
    <name evidence="1" type="ORF">BTT61001_02819</name>
</gene>
<accession>A0A1C4E1F7</accession>
<dbReference type="AlphaFoldDB" id="A0A1C4E1F7"/>
<evidence type="ECO:0000313" key="1">
    <source>
        <dbReference type="EMBL" id="SCC37446.1"/>
    </source>
</evidence>
<evidence type="ECO:0000313" key="2">
    <source>
        <dbReference type="Proteomes" id="UP000195991"/>
    </source>
</evidence>
<reference evidence="1 2" key="1">
    <citation type="submission" date="2016-08" db="EMBL/GenBank/DDBJ databases">
        <authorList>
            <person name="Seilhamer J.J."/>
        </authorList>
    </citation>
    <scope>NUCLEOTIDE SEQUENCE [LARGE SCALE GENOMIC DNA]</scope>
    <source>
        <strain evidence="1 2">IEBC_T61001</strain>
    </source>
</reference>
<protein>
    <submittedName>
        <fullName evidence="1">Uncharacterized protein</fullName>
    </submittedName>
</protein>